<evidence type="ECO:0000313" key="3">
    <source>
        <dbReference type="Proteomes" id="UP000500826"/>
    </source>
</evidence>
<keyword evidence="3" id="KW-1185">Reference proteome</keyword>
<evidence type="ECO:0000256" key="1">
    <source>
        <dbReference type="SAM" id="MobiDB-lite"/>
    </source>
</evidence>
<gene>
    <name evidence="2" type="ORF">HK414_11520</name>
</gene>
<reference evidence="2 3" key="2">
    <citation type="submission" date="2020-05" db="EMBL/GenBank/DDBJ databases">
        <authorList>
            <person name="Khan S.A."/>
            <person name="Jeon C.O."/>
            <person name="Chun B.H."/>
        </authorList>
    </citation>
    <scope>NUCLEOTIDE SEQUENCE [LARGE SCALE GENOMIC DNA]</scope>
    <source>
        <strain evidence="2 3">H242</strain>
    </source>
</reference>
<dbReference type="Proteomes" id="UP000500826">
    <property type="component" value="Chromosome"/>
</dbReference>
<name>A0ABX6P295_9BURK</name>
<dbReference type="EMBL" id="CP053418">
    <property type="protein sequence ID" value="QJW84239.1"/>
    <property type="molecule type" value="Genomic_DNA"/>
</dbReference>
<reference evidence="2 3" key="1">
    <citation type="submission" date="2020-05" db="EMBL/GenBank/DDBJ databases">
        <title>Ramlibacter rhizophilus sp. nov., isolated from rhizosphere soil of national flower Mugunghwa from South Korea.</title>
        <authorList>
            <person name="Zheng-Fei Y."/>
            <person name="Huan T."/>
        </authorList>
    </citation>
    <scope>NUCLEOTIDE SEQUENCE [LARGE SCALE GENOMIC DNA]</scope>
    <source>
        <strain evidence="2 3">H242</strain>
    </source>
</reference>
<evidence type="ECO:0000313" key="2">
    <source>
        <dbReference type="EMBL" id="QJW84239.1"/>
    </source>
</evidence>
<protein>
    <submittedName>
        <fullName evidence="2">Uncharacterized protein</fullName>
    </submittedName>
</protein>
<sequence length="257" mass="28482">MLKTYIEDSSGPAPIAYFELMRLYDHADDAAGPAAVRRRYLQVFGAEPPALEQIAAPHGLQARAELAARITRNWGKPQALDMIEDLLFAAPAPDKALSLEAGRDLLCLFRWGPSCSAKRPPRRAARATNMAGAPGARRRRRAGPVAAQDAADYGVGLDLDRTRMPRRCRSRSRWNARTPSRCGCRSRKTIRCWRNSRRRSAANLPAAAATRTRTARTSTPSVTRWPTRAAAPCPVEKRTRHGPWCSKDPPAPTPRPW</sequence>
<feature type="compositionally biased region" description="Low complexity" evidence="1">
    <location>
        <begin position="201"/>
        <end position="224"/>
    </location>
</feature>
<proteinExistence type="predicted"/>
<organism evidence="2 3">
    <name type="scientific">Ramlibacter terrae</name>
    <dbReference type="NCBI Taxonomy" id="2732511"/>
    <lineage>
        <taxon>Bacteria</taxon>
        <taxon>Pseudomonadati</taxon>
        <taxon>Pseudomonadota</taxon>
        <taxon>Betaproteobacteria</taxon>
        <taxon>Burkholderiales</taxon>
        <taxon>Comamonadaceae</taxon>
        <taxon>Ramlibacter</taxon>
    </lineage>
</organism>
<feature type="region of interest" description="Disordered" evidence="1">
    <location>
        <begin position="119"/>
        <end position="147"/>
    </location>
</feature>
<feature type="region of interest" description="Disordered" evidence="1">
    <location>
        <begin position="201"/>
        <end position="257"/>
    </location>
</feature>
<accession>A0ABX6P295</accession>